<dbReference type="InterPro" id="IPR011992">
    <property type="entry name" value="EF-hand-dom_pair"/>
</dbReference>
<feature type="region of interest" description="Disordered" evidence="3">
    <location>
        <begin position="224"/>
        <end position="250"/>
    </location>
</feature>
<feature type="compositionally biased region" description="Basic and acidic residues" evidence="3">
    <location>
        <begin position="680"/>
        <end position="690"/>
    </location>
</feature>
<dbReference type="PANTHER" id="PTHR11216">
    <property type="entry name" value="EH DOMAIN"/>
    <property type="match status" value="1"/>
</dbReference>
<dbReference type="Proteomes" id="UP001157418">
    <property type="component" value="Unassembled WGS sequence"/>
</dbReference>
<keyword evidence="7" id="KW-1185">Reference proteome</keyword>
<feature type="compositionally biased region" description="Polar residues" evidence="3">
    <location>
        <begin position="193"/>
        <end position="209"/>
    </location>
</feature>
<dbReference type="PROSITE" id="PS50031">
    <property type="entry name" value="EH"/>
    <property type="match status" value="2"/>
</dbReference>
<dbReference type="SMART" id="SM00027">
    <property type="entry name" value="EH"/>
    <property type="match status" value="2"/>
</dbReference>
<feature type="compositionally biased region" description="Basic and acidic residues" evidence="3">
    <location>
        <begin position="634"/>
        <end position="646"/>
    </location>
</feature>
<feature type="region of interest" description="Disordered" evidence="3">
    <location>
        <begin position="360"/>
        <end position="390"/>
    </location>
</feature>
<dbReference type="InterPro" id="IPR018247">
    <property type="entry name" value="EF_Hand_1_Ca_BS"/>
</dbReference>
<dbReference type="GO" id="GO:0016197">
    <property type="term" value="P:endosomal transport"/>
    <property type="evidence" value="ECO:0007669"/>
    <property type="project" value="TreeGrafter"/>
</dbReference>
<comment type="caution">
    <text evidence="6">The sequence shown here is derived from an EMBL/GenBank/DDBJ whole genome shotgun (WGS) entry which is preliminary data.</text>
</comment>
<dbReference type="Gene3D" id="1.10.238.10">
    <property type="entry name" value="EF-hand"/>
    <property type="match status" value="2"/>
</dbReference>
<dbReference type="GO" id="GO:0005509">
    <property type="term" value="F:calcium ion binding"/>
    <property type="evidence" value="ECO:0007669"/>
    <property type="project" value="InterPro"/>
</dbReference>
<dbReference type="InterPro" id="IPR002048">
    <property type="entry name" value="EF_hand_dom"/>
</dbReference>
<dbReference type="EMBL" id="CAKMRJ010004445">
    <property type="protein sequence ID" value="CAH1437116.1"/>
    <property type="molecule type" value="Genomic_DNA"/>
</dbReference>
<evidence type="ECO:0000313" key="6">
    <source>
        <dbReference type="EMBL" id="CAH1437116.1"/>
    </source>
</evidence>
<dbReference type="GO" id="GO:0005737">
    <property type="term" value="C:cytoplasm"/>
    <property type="evidence" value="ECO:0007669"/>
    <property type="project" value="TreeGrafter"/>
</dbReference>
<gene>
    <name evidence="6" type="ORF">LVIROSA_LOCUS23459</name>
</gene>
<dbReference type="CDD" id="cd00052">
    <property type="entry name" value="EH"/>
    <property type="match status" value="2"/>
</dbReference>
<feature type="region of interest" description="Disordered" evidence="3">
    <location>
        <begin position="611"/>
        <end position="697"/>
    </location>
</feature>
<dbReference type="PROSITE" id="PS00018">
    <property type="entry name" value="EF_HAND_1"/>
    <property type="match status" value="1"/>
</dbReference>
<keyword evidence="2" id="KW-0175">Coiled coil</keyword>
<evidence type="ECO:0000256" key="3">
    <source>
        <dbReference type="SAM" id="MobiDB-lite"/>
    </source>
</evidence>
<evidence type="ECO:0000313" key="7">
    <source>
        <dbReference type="Proteomes" id="UP001157418"/>
    </source>
</evidence>
<dbReference type="SMART" id="SM00054">
    <property type="entry name" value="EFh"/>
    <property type="match status" value="4"/>
</dbReference>
<feature type="domain" description="EH" evidence="4">
    <location>
        <begin position="7"/>
        <end position="97"/>
    </location>
</feature>
<feature type="region of interest" description="Disordered" evidence="3">
    <location>
        <begin position="102"/>
        <end position="211"/>
    </location>
</feature>
<dbReference type="GO" id="GO:0005886">
    <property type="term" value="C:plasma membrane"/>
    <property type="evidence" value="ECO:0007669"/>
    <property type="project" value="TreeGrafter"/>
</dbReference>
<dbReference type="GO" id="GO:0005634">
    <property type="term" value="C:nucleus"/>
    <property type="evidence" value="ECO:0007669"/>
    <property type="project" value="TreeGrafter"/>
</dbReference>
<evidence type="ECO:0000259" key="4">
    <source>
        <dbReference type="PROSITE" id="PS50031"/>
    </source>
</evidence>
<evidence type="ECO:0000256" key="1">
    <source>
        <dbReference type="ARBA" id="ARBA00022837"/>
    </source>
</evidence>
<dbReference type="InterPro" id="IPR000261">
    <property type="entry name" value="EH_dom"/>
</dbReference>
<feature type="domain" description="EF-hand" evidence="5">
    <location>
        <begin position="287"/>
        <end position="322"/>
    </location>
</feature>
<evidence type="ECO:0000259" key="5">
    <source>
        <dbReference type="PROSITE" id="PS50222"/>
    </source>
</evidence>
<dbReference type="AlphaFoldDB" id="A0AAU9NH88"/>
<dbReference type="PANTHER" id="PTHR11216:SF161">
    <property type="entry name" value="CALCIUM-BINDING EF HAND FAMILY PROTEIN"/>
    <property type="match status" value="1"/>
</dbReference>
<accession>A0AAU9NH88</accession>
<dbReference type="SUPFAM" id="SSF47473">
    <property type="entry name" value="EF-hand"/>
    <property type="match status" value="2"/>
</dbReference>
<feature type="compositionally biased region" description="Polar residues" evidence="3">
    <location>
        <begin position="716"/>
        <end position="729"/>
    </location>
</feature>
<feature type="compositionally biased region" description="Polar residues" evidence="3">
    <location>
        <begin position="656"/>
        <end position="665"/>
    </location>
</feature>
<feature type="compositionally biased region" description="Polar residues" evidence="3">
    <location>
        <begin position="240"/>
        <end position="250"/>
    </location>
</feature>
<organism evidence="6 7">
    <name type="scientific">Lactuca virosa</name>
    <dbReference type="NCBI Taxonomy" id="75947"/>
    <lineage>
        <taxon>Eukaryota</taxon>
        <taxon>Viridiplantae</taxon>
        <taxon>Streptophyta</taxon>
        <taxon>Embryophyta</taxon>
        <taxon>Tracheophyta</taxon>
        <taxon>Spermatophyta</taxon>
        <taxon>Magnoliopsida</taxon>
        <taxon>eudicotyledons</taxon>
        <taxon>Gunneridae</taxon>
        <taxon>Pentapetalae</taxon>
        <taxon>asterids</taxon>
        <taxon>campanulids</taxon>
        <taxon>Asterales</taxon>
        <taxon>Asteraceae</taxon>
        <taxon>Cichorioideae</taxon>
        <taxon>Cichorieae</taxon>
        <taxon>Lactucinae</taxon>
        <taxon>Lactuca</taxon>
    </lineage>
</organism>
<feature type="compositionally biased region" description="Polar residues" evidence="3">
    <location>
        <begin position="614"/>
        <end position="633"/>
    </location>
</feature>
<reference evidence="6 7" key="1">
    <citation type="submission" date="2022-01" db="EMBL/GenBank/DDBJ databases">
        <authorList>
            <person name="Xiong W."/>
            <person name="Schranz E."/>
        </authorList>
    </citation>
    <scope>NUCLEOTIDE SEQUENCE [LARGE SCALE GENOMIC DNA]</scope>
</reference>
<protein>
    <submittedName>
        <fullName evidence="6">Uncharacterized protein</fullName>
    </submittedName>
</protein>
<feature type="coiled-coil region" evidence="2">
    <location>
        <begin position="411"/>
        <end position="445"/>
    </location>
</feature>
<name>A0AAU9NH88_9ASTR</name>
<sequence>MAGGTPNMDQFELYFKRADSDHDGRISGVEAVSFFQASGLPTPILAQIWTHADQNRTGYLGRPEFYNALKLVTVAQSKRELTSDIVKAALYGPASAKIPPPQINLGALPTPQSSSNPGPPALQIPASVPPASHRVPQGYPSHQNQNMRPHPLVTQLPNMSHGQPREDMVASKPNGPIFSTEVKDSSPVAGNGFATSSTFGDNSSASSQGNHNVVQQPNVVHNHNQHLQPNNQRIPVRSGNLPSTQPWPKMTQSNVQKYTKIFVKVDTDRDGKITGEQARTLFLGWELPRDILKQVWDLSDQDNDSMLSLNEFCIALFLMERHREGHSLPKTLPSSILFEGTPITPLPLENQVWRHAPGVNQQQVTHPAARPPRPVPVPIDENLQPKHQKPKVPVLEKHLVDQLSNEEQSSLNSKFQEATEADKKVGELEKEILEARQKTEFYRNKMQEIVLYKSRCDNRLNEITERVISDRREVESLSKKYEDKYKQAGDVASKLTIEEATFRDIQEKKMEIYRAIVKLDQGGKPDDIQVLVDRIQSDLEEQIKTLNERCKMYGLRGKPSLLLELPFGWQGGIQEGAADWDENWDNFEDEGFTFVKDLTLDVQNVIAPPKQKSLPVQNKSAFQNESSTSTTGVKDNESVNQDKGEIVKSPPDSPASIKSTQSPSKIFQDFPPEDISPHAVKSESEADKPTFDSNYDSEAGWDFTATNHKDLEEESVNGNNTLFDSSSDNWGRGLNPIRTELPKFDSIPSTPAYSYSGSPPGNNLFHNQAPFSAFADSVPSTPAYSNAGSPRRNSISNPFFADSVPSTPMFDDHSFNNFSRFDSFSSTTTRDNGIGIDSFSRFDSFRSTTQDSEVDQGFFPPQKFTRFDSMNSTADSDFGHSLFRPRESFSRFDSMRSTADSNHGFPSFDDADPFGSNNQLKSETPRRDSVDGWKAF</sequence>
<feature type="compositionally biased region" description="Basic and acidic residues" evidence="3">
    <location>
        <begin position="923"/>
        <end position="936"/>
    </location>
</feature>
<dbReference type="GO" id="GO:0006897">
    <property type="term" value="P:endocytosis"/>
    <property type="evidence" value="ECO:0007669"/>
    <property type="project" value="TreeGrafter"/>
</dbReference>
<dbReference type="Pfam" id="PF12763">
    <property type="entry name" value="EH"/>
    <property type="match status" value="2"/>
</dbReference>
<feature type="domain" description="EF-hand" evidence="5">
    <location>
        <begin position="6"/>
        <end position="41"/>
    </location>
</feature>
<feature type="domain" description="EH" evidence="4">
    <location>
        <begin position="254"/>
        <end position="337"/>
    </location>
</feature>
<feature type="region of interest" description="Disordered" evidence="3">
    <location>
        <begin position="710"/>
        <end position="731"/>
    </location>
</feature>
<dbReference type="PROSITE" id="PS50222">
    <property type="entry name" value="EF_HAND_2"/>
    <property type="match status" value="2"/>
</dbReference>
<keyword evidence="1" id="KW-0106">Calcium</keyword>
<proteinExistence type="predicted"/>
<feature type="region of interest" description="Disordered" evidence="3">
    <location>
        <begin position="894"/>
        <end position="936"/>
    </location>
</feature>
<evidence type="ECO:0000256" key="2">
    <source>
        <dbReference type="SAM" id="Coils"/>
    </source>
</evidence>